<evidence type="ECO:0000313" key="10">
    <source>
        <dbReference type="Proteomes" id="UP000285146"/>
    </source>
</evidence>
<keyword evidence="4" id="KW-0833">Ubl conjugation pathway</keyword>
<dbReference type="GO" id="GO:0007091">
    <property type="term" value="P:metaphase/anaphase transition of mitotic cell cycle"/>
    <property type="evidence" value="ECO:0007669"/>
    <property type="project" value="TreeGrafter"/>
</dbReference>
<accession>A0A423WDT3</accession>
<evidence type="ECO:0000256" key="3">
    <source>
        <dbReference type="ARBA" id="ARBA00022776"/>
    </source>
</evidence>
<dbReference type="Gene3D" id="1.10.10.10">
    <property type="entry name" value="Winged helix-like DNA-binding domain superfamily/Winged helix DNA-binding domain"/>
    <property type="match status" value="1"/>
</dbReference>
<dbReference type="InterPro" id="IPR014786">
    <property type="entry name" value="ANAPC2_C"/>
</dbReference>
<feature type="domain" description="Cullin family profile" evidence="8">
    <location>
        <begin position="613"/>
        <end position="845"/>
    </location>
</feature>
<dbReference type="PROSITE" id="PS50069">
    <property type="entry name" value="CULLIN_2"/>
    <property type="match status" value="1"/>
</dbReference>
<dbReference type="SMART" id="SM01013">
    <property type="entry name" value="APC2"/>
    <property type="match status" value="1"/>
</dbReference>
<dbReference type="GO" id="GO:0006511">
    <property type="term" value="P:ubiquitin-dependent protein catabolic process"/>
    <property type="evidence" value="ECO:0007669"/>
    <property type="project" value="InterPro"/>
</dbReference>
<dbReference type="EMBL" id="LKEB01000054">
    <property type="protein sequence ID" value="ROW01442.1"/>
    <property type="molecule type" value="Genomic_DNA"/>
</dbReference>
<dbReference type="PANTHER" id="PTHR45957">
    <property type="entry name" value="ANAPHASE-PROMOTING COMPLEX SUBUNIT 2"/>
    <property type="match status" value="1"/>
</dbReference>
<reference evidence="9 10" key="1">
    <citation type="submission" date="2015-09" db="EMBL/GenBank/DDBJ databases">
        <title>Host preference determinants of Valsa canker pathogens revealed by comparative genomics.</title>
        <authorList>
            <person name="Yin Z."/>
            <person name="Huang L."/>
        </authorList>
    </citation>
    <scope>NUCLEOTIDE SEQUENCE [LARGE SCALE GENOMIC DNA]</scope>
    <source>
        <strain evidence="9 10">SXYLt</strain>
    </source>
</reference>
<dbReference type="PANTHER" id="PTHR45957:SF1">
    <property type="entry name" value="ANAPHASE-PROMOTING COMPLEX SUBUNIT 2"/>
    <property type="match status" value="1"/>
</dbReference>
<dbReference type="Pfam" id="PF26557">
    <property type="entry name" value="Cullin_AB"/>
    <property type="match status" value="1"/>
</dbReference>
<dbReference type="InterPro" id="IPR059120">
    <property type="entry name" value="Cullin-like_AB"/>
</dbReference>
<feature type="compositionally biased region" description="Low complexity" evidence="7">
    <location>
        <begin position="27"/>
        <end position="40"/>
    </location>
</feature>
<dbReference type="InterPro" id="IPR036317">
    <property type="entry name" value="Cullin_homology_sf"/>
</dbReference>
<comment type="similarity">
    <text evidence="6">Belongs to the cullin family.</text>
</comment>
<gene>
    <name evidence="9" type="ORF">VPNG_07586</name>
</gene>
<evidence type="ECO:0000256" key="2">
    <source>
        <dbReference type="ARBA" id="ARBA00022618"/>
    </source>
</evidence>
<dbReference type="Gene3D" id="1.20.1310.10">
    <property type="entry name" value="Cullin Repeats"/>
    <property type="match status" value="1"/>
</dbReference>
<dbReference type="STRING" id="1230097.A0A423WDT3"/>
<protein>
    <recommendedName>
        <fullName evidence="1">Anaphase-promoting complex subunit 2</fullName>
    </recommendedName>
</protein>
<evidence type="ECO:0000256" key="7">
    <source>
        <dbReference type="SAM" id="MobiDB-lite"/>
    </source>
</evidence>
<dbReference type="Pfam" id="PF08672">
    <property type="entry name" value="ANAPC2"/>
    <property type="match status" value="1"/>
</dbReference>
<dbReference type="SMART" id="SM00182">
    <property type="entry name" value="CULLIN"/>
    <property type="match status" value="1"/>
</dbReference>
<keyword evidence="10" id="KW-1185">Reference proteome</keyword>
<dbReference type="InterPro" id="IPR044554">
    <property type="entry name" value="ANAPC2"/>
</dbReference>
<dbReference type="SUPFAM" id="SSF46785">
    <property type="entry name" value="Winged helix' DNA-binding domain"/>
    <property type="match status" value="1"/>
</dbReference>
<evidence type="ECO:0000256" key="6">
    <source>
        <dbReference type="PROSITE-ProRule" id="PRU00330"/>
    </source>
</evidence>
<organism evidence="9 10">
    <name type="scientific">Cytospora leucostoma</name>
    <dbReference type="NCBI Taxonomy" id="1230097"/>
    <lineage>
        <taxon>Eukaryota</taxon>
        <taxon>Fungi</taxon>
        <taxon>Dikarya</taxon>
        <taxon>Ascomycota</taxon>
        <taxon>Pezizomycotina</taxon>
        <taxon>Sordariomycetes</taxon>
        <taxon>Sordariomycetidae</taxon>
        <taxon>Diaporthales</taxon>
        <taxon>Cytosporaceae</taxon>
        <taxon>Cytospora</taxon>
    </lineage>
</organism>
<keyword evidence="3" id="KW-0498">Mitosis</keyword>
<dbReference type="OrthoDB" id="5581181at2759"/>
<dbReference type="GO" id="GO:0005680">
    <property type="term" value="C:anaphase-promoting complex"/>
    <property type="evidence" value="ECO:0007669"/>
    <property type="project" value="TreeGrafter"/>
</dbReference>
<dbReference type="InParanoid" id="A0A423WDT3"/>
<evidence type="ECO:0000256" key="4">
    <source>
        <dbReference type="ARBA" id="ARBA00022786"/>
    </source>
</evidence>
<dbReference type="InterPro" id="IPR036390">
    <property type="entry name" value="WH_DNA-bd_sf"/>
</dbReference>
<dbReference type="GO" id="GO:0070979">
    <property type="term" value="P:protein K11-linked ubiquitination"/>
    <property type="evidence" value="ECO:0007669"/>
    <property type="project" value="TreeGrafter"/>
</dbReference>
<dbReference type="Proteomes" id="UP000285146">
    <property type="component" value="Unassembled WGS sequence"/>
</dbReference>
<dbReference type="GO" id="GO:0051301">
    <property type="term" value="P:cell division"/>
    <property type="evidence" value="ECO:0007669"/>
    <property type="project" value="UniProtKB-KW"/>
</dbReference>
<dbReference type="Gene3D" id="3.30.230.130">
    <property type="entry name" value="Cullin, Chain C, Domain 2"/>
    <property type="match status" value="1"/>
</dbReference>
<dbReference type="InterPro" id="IPR016158">
    <property type="entry name" value="Cullin_homology"/>
</dbReference>
<comment type="caution">
    <text evidence="9">The sequence shown here is derived from an EMBL/GenBank/DDBJ whole genome shotgun (WGS) entry which is preliminary data.</text>
</comment>
<dbReference type="GO" id="GO:0031625">
    <property type="term" value="F:ubiquitin protein ligase binding"/>
    <property type="evidence" value="ECO:0007669"/>
    <property type="project" value="InterPro"/>
</dbReference>
<evidence type="ECO:0000256" key="5">
    <source>
        <dbReference type="ARBA" id="ARBA00023306"/>
    </source>
</evidence>
<name>A0A423WDT3_9PEZI</name>
<feature type="region of interest" description="Disordered" evidence="7">
    <location>
        <begin position="880"/>
        <end position="910"/>
    </location>
</feature>
<dbReference type="FunFam" id="1.20.1310.10:FF:000033">
    <property type="entry name" value="Anaphase-promoting complex subunit ApcB"/>
    <property type="match status" value="1"/>
</dbReference>
<dbReference type="AlphaFoldDB" id="A0A423WDT3"/>
<evidence type="ECO:0000256" key="1">
    <source>
        <dbReference type="ARBA" id="ARBA00016068"/>
    </source>
</evidence>
<dbReference type="FunCoup" id="A0A423WDT3">
    <property type="interactions" value="576"/>
</dbReference>
<sequence>MATEVTSASQWRAKRRRVFQSVFHTDSSQPTPQSVPSQASADHSRAPRGRHHGNSSAVPSTTTASFLFAPSTLEPTLPGYDTDRDAVRAVNDLRDVDRAWHTVTSKLQFSVAAGDSFGALPPDSKPQTQGDDAAFEAAFHQVFQARRMQQEVGQSYDILAWYCHQVRCHLIQHVLPSLAALPGSGMSSSPGQTDASGHHMAVVQNAVRTLETVLRQYFWCMSLIIRGIEREDQSGHAVNTADIIVSRFRRDIHTLISNSAWPVLPSLRVVLEAMIAETLQVPEAGLKRHELGQRPHDTAAAEEARGRLLHLLEALAQVGLADESFQVLFAEIMDRKMTEYVHGSYARVWTSSLRAPGGHGLGRNATRPNTALTSQCILTLCDWIENHFARLALEVLSRVDKTSGIPQIVSLADVQQWKEIGIGRIAALRISELFDIVLQWPASKGALDDLKASVTTPQRRWQLTEAFSAALRRRLLHPARSTLDILRVYISMIRTFHALDHSKVLLSRVVPSLQVYLIQREDAVRIVVTGLLASPEEVERAQKTSSLYRDASSDQGESDKLVELAILLNDPEQQRRVDVDDEDLNWNDMNWIPDPVDAGVNYKRPKSEDVIGTLISTLGAEEVFIKEFQTIVAENLLSTKTDFAQEQKVLDLLKTRFGEAALQNCEVMIKDIYDSRKVDTTIRRAELGPPTQVPRAFGTPIVQPTWRDTGKQLDVDEQKQGQVPYNARILSRLYWPNILQETFSLPEPVEQQQKKYEVGYERLKSARKLTWMHHLGQATVELELDDLTVHIECRTFEAAVIYAFQEEEGAESNAHSGSAHRTVQELQDRLHMDEELVLQALDFWETQKVLGRYPNDPETYIVLEREDQPLTRPELHPAASAPAVMQDDHGVHPSGKKPAAPKRAGTTSAMDAKENERRAMYWQFIVGMLTNSMPQAPLGQLAMMMRMLIADGFPWSDQELQEFLAEKVDLGELEVVGGKYKLVKK</sequence>
<keyword evidence="2" id="KW-0132">Cell division</keyword>
<proteinExistence type="inferred from homology"/>
<dbReference type="InterPro" id="IPR057975">
    <property type="entry name" value="TPR_ANAPC2"/>
</dbReference>
<evidence type="ECO:0000313" key="9">
    <source>
        <dbReference type="EMBL" id="ROW01442.1"/>
    </source>
</evidence>
<keyword evidence="5" id="KW-0131">Cell cycle</keyword>
<dbReference type="Pfam" id="PF25773">
    <property type="entry name" value="TPR_ANAPC2"/>
    <property type="match status" value="1"/>
</dbReference>
<dbReference type="InterPro" id="IPR036388">
    <property type="entry name" value="WH-like_DNA-bd_sf"/>
</dbReference>
<dbReference type="SUPFAM" id="SSF75632">
    <property type="entry name" value="Cullin homology domain"/>
    <property type="match status" value="1"/>
</dbReference>
<evidence type="ECO:0000259" key="8">
    <source>
        <dbReference type="PROSITE" id="PS50069"/>
    </source>
</evidence>
<feature type="region of interest" description="Disordered" evidence="7">
    <location>
        <begin position="20"/>
        <end position="61"/>
    </location>
</feature>